<reference evidence="2" key="2">
    <citation type="submission" date="2020-11" db="EMBL/GenBank/DDBJ databases">
        <authorList>
            <person name="McCartney M.A."/>
            <person name="Auch B."/>
            <person name="Kono T."/>
            <person name="Mallez S."/>
            <person name="Becker A."/>
            <person name="Gohl D.M."/>
            <person name="Silverstein K.A.T."/>
            <person name="Koren S."/>
            <person name="Bechman K.B."/>
            <person name="Herman A."/>
            <person name="Abrahante J.E."/>
            <person name="Garbe J."/>
        </authorList>
    </citation>
    <scope>NUCLEOTIDE SEQUENCE</scope>
    <source>
        <strain evidence="2">Duluth1</strain>
        <tissue evidence="2">Whole animal</tissue>
    </source>
</reference>
<name>A0A9D4MQ36_DREPO</name>
<dbReference type="AlphaFoldDB" id="A0A9D4MQ36"/>
<dbReference type="EMBL" id="JAIWYP010000001">
    <property type="protein sequence ID" value="KAH3879919.1"/>
    <property type="molecule type" value="Genomic_DNA"/>
</dbReference>
<dbReference type="Proteomes" id="UP000828390">
    <property type="component" value="Unassembled WGS sequence"/>
</dbReference>
<proteinExistence type="predicted"/>
<comment type="caution">
    <text evidence="2">The sequence shown here is derived from an EMBL/GenBank/DDBJ whole genome shotgun (WGS) entry which is preliminary data.</text>
</comment>
<protein>
    <submittedName>
        <fullName evidence="2">Uncharacterized protein</fullName>
    </submittedName>
</protein>
<reference evidence="2" key="1">
    <citation type="journal article" date="2019" name="bioRxiv">
        <title>The Genome of the Zebra Mussel, Dreissena polymorpha: A Resource for Invasive Species Research.</title>
        <authorList>
            <person name="McCartney M.A."/>
            <person name="Auch B."/>
            <person name="Kono T."/>
            <person name="Mallez S."/>
            <person name="Zhang Y."/>
            <person name="Obille A."/>
            <person name="Becker A."/>
            <person name="Abrahante J.E."/>
            <person name="Garbe J."/>
            <person name="Badalamenti J.P."/>
            <person name="Herman A."/>
            <person name="Mangelson H."/>
            <person name="Liachko I."/>
            <person name="Sullivan S."/>
            <person name="Sone E.D."/>
            <person name="Koren S."/>
            <person name="Silverstein K.A.T."/>
            <person name="Beckman K.B."/>
            <person name="Gohl D.M."/>
        </authorList>
    </citation>
    <scope>NUCLEOTIDE SEQUENCE</scope>
    <source>
        <strain evidence="2">Duluth1</strain>
        <tissue evidence="2">Whole animal</tissue>
    </source>
</reference>
<evidence type="ECO:0000313" key="2">
    <source>
        <dbReference type="EMBL" id="KAH3879919.1"/>
    </source>
</evidence>
<dbReference type="OrthoDB" id="9998510at2759"/>
<feature type="chain" id="PRO_5039600839" evidence="1">
    <location>
        <begin position="20"/>
        <end position="136"/>
    </location>
</feature>
<organism evidence="2 3">
    <name type="scientific">Dreissena polymorpha</name>
    <name type="common">Zebra mussel</name>
    <name type="synonym">Mytilus polymorpha</name>
    <dbReference type="NCBI Taxonomy" id="45954"/>
    <lineage>
        <taxon>Eukaryota</taxon>
        <taxon>Metazoa</taxon>
        <taxon>Spiralia</taxon>
        <taxon>Lophotrochozoa</taxon>
        <taxon>Mollusca</taxon>
        <taxon>Bivalvia</taxon>
        <taxon>Autobranchia</taxon>
        <taxon>Heteroconchia</taxon>
        <taxon>Euheterodonta</taxon>
        <taxon>Imparidentia</taxon>
        <taxon>Neoheterodontei</taxon>
        <taxon>Myida</taxon>
        <taxon>Dreissenoidea</taxon>
        <taxon>Dreissenidae</taxon>
        <taxon>Dreissena</taxon>
    </lineage>
</organism>
<gene>
    <name evidence="2" type="ORF">DPMN_003830</name>
</gene>
<feature type="signal peptide" evidence="1">
    <location>
        <begin position="1"/>
        <end position="19"/>
    </location>
</feature>
<keyword evidence="1" id="KW-0732">Signal</keyword>
<evidence type="ECO:0000313" key="3">
    <source>
        <dbReference type="Proteomes" id="UP000828390"/>
    </source>
</evidence>
<keyword evidence="3" id="KW-1185">Reference proteome</keyword>
<sequence>MMKCVLFVALLGYLNTVCALSYNYFDEMAQNYCAAKGTGWTFSLRRDCGGVGPTCNDICTSATTEILTTTRNQQTKVACFDALYINKHHNKLVDNPTLSQPDAGKVSFATYGYGGSGCSWRPNHCGPNYCCCRAFS</sequence>
<evidence type="ECO:0000256" key="1">
    <source>
        <dbReference type="SAM" id="SignalP"/>
    </source>
</evidence>
<accession>A0A9D4MQ36</accession>